<dbReference type="EMBL" id="JAUFQS010000004">
    <property type="protein sequence ID" value="MDN3687240.1"/>
    <property type="molecule type" value="Genomic_DNA"/>
</dbReference>
<dbReference type="InterPro" id="IPR038713">
    <property type="entry name" value="Terminase_Gp1_N_sf"/>
</dbReference>
<evidence type="ECO:0000256" key="1">
    <source>
        <dbReference type="ARBA" id="ARBA00022612"/>
    </source>
</evidence>
<dbReference type="Pfam" id="PF03592">
    <property type="entry name" value="Terminase_2"/>
    <property type="match status" value="1"/>
</dbReference>
<protein>
    <submittedName>
        <fullName evidence="3">Terminase small subunit</fullName>
    </submittedName>
</protein>
<evidence type="ECO:0000313" key="4">
    <source>
        <dbReference type="Proteomes" id="UP001236663"/>
    </source>
</evidence>
<dbReference type="InterPro" id="IPR052404">
    <property type="entry name" value="SPP1-like_terminase"/>
</dbReference>
<dbReference type="PANTHER" id="PTHR41328:SF2">
    <property type="entry name" value="TERMINASE SMALL SUBUNIT"/>
    <property type="match status" value="1"/>
</dbReference>
<name>A0ABT8C6A0_9BACT</name>
<dbReference type="PANTHER" id="PTHR41328">
    <property type="entry name" value="TERMINASE SMALL SUBUNIT-RELATED"/>
    <property type="match status" value="1"/>
</dbReference>
<dbReference type="RefSeq" id="WP_290227793.1">
    <property type="nucleotide sequence ID" value="NZ_JAUFQS010000004.1"/>
</dbReference>
<keyword evidence="2" id="KW-0231">Viral genome packaging</keyword>
<evidence type="ECO:0000313" key="3">
    <source>
        <dbReference type="EMBL" id="MDN3687240.1"/>
    </source>
</evidence>
<dbReference type="Gene3D" id="1.10.10.1400">
    <property type="entry name" value="Terminase, small subunit, N-terminal DNA-binding domain, HTH motif"/>
    <property type="match status" value="1"/>
</dbReference>
<dbReference type="Proteomes" id="UP001236663">
    <property type="component" value="Unassembled WGS sequence"/>
</dbReference>
<dbReference type="InterPro" id="IPR005335">
    <property type="entry name" value="Terminase_ssu"/>
</dbReference>
<keyword evidence="1" id="KW-1188">Viral release from host cell</keyword>
<accession>A0ABT8C6A0</accession>
<keyword evidence="4" id="KW-1185">Reference proteome</keyword>
<sequence>MNSLQGIRENCAMKTEIDLGQDKIYLTTKELHFAEHYLGEAKMNATEAAKLAGYSEHSARQQGHENLTKPYIKKYIQAKGSKILQNIGVTQEKVLTEIANIAFSNITEFFNDDWSLKSLSQVDPNTTSSIKSLKKTESGFAIHSHDKLKALMMLWELVKNDQ</sequence>
<organism evidence="3 4">
    <name type="scientific">Cyclobacterium jeungdonense</name>
    <dbReference type="NCBI Taxonomy" id="708087"/>
    <lineage>
        <taxon>Bacteria</taxon>
        <taxon>Pseudomonadati</taxon>
        <taxon>Bacteroidota</taxon>
        <taxon>Cytophagia</taxon>
        <taxon>Cytophagales</taxon>
        <taxon>Cyclobacteriaceae</taxon>
        <taxon>Cyclobacterium</taxon>
    </lineage>
</organism>
<reference evidence="4" key="1">
    <citation type="journal article" date="2019" name="Int. J. Syst. Evol. Microbiol.">
        <title>The Global Catalogue of Microorganisms (GCM) 10K type strain sequencing project: providing services to taxonomists for standard genome sequencing and annotation.</title>
        <authorList>
            <consortium name="The Broad Institute Genomics Platform"/>
            <consortium name="The Broad Institute Genome Sequencing Center for Infectious Disease"/>
            <person name="Wu L."/>
            <person name="Ma J."/>
        </authorList>
    </citation>
    <scope>NUCLEOTIDE SEQUENCE [LARGE SCALE GENOMIC DNA]</scope>
    <source>
        <strain evidence="4">CECT 7706</strain>
    </source>
</reference>
<evidence type="ECO:0000256" key="2">
    <source>
        <dbReference type="ARBA" id="ARBA00023219"/>
    </source>
</evidence>
<proteinExistence type="predicted"/>
<gene>
    <name evidence="3" type="ORF">QWZ15_05335</name>
</gene>
<comment type="caution">
    <text evidence="3">The sequence shown here is derived from an EMBL/GenBank/DDBJ whole genome shotgun (WGS) entry which is preliminary data.</text>
</comment>